<dbReference type="InterPro" id="IPR005481">
    <property type="entry name" value="BC-like_N"/>
</dbReference>
<dbReference type="FunFam" id="3.40.50.20:FF:000010">
    <property type="entry name" value="Propionyl-CoA carboxylase subunit alpha"/>
    <property type="match status" value="1"/>
</dbReference>
<keyword evidence="15" id="KW-0443">Lipid metabolism</keyword>
<dbReference type="PANTHER" id="PTHR48095:SF2">
    <property type="entry name" value="BIOTIN CARBOXYLASE, CHLOROPLASTIC"/>
    <property type="match status" value="1"/>
</dbReference>
<dbReference type="GO" id="GO:0046872">
    <property type="term" value="F:metal ion binding"/>
    <property type="evidence" value="ECO:0007669"/>
    <property type="project" value="UniProtKB-KW"/>
</dbReference>
<dbReference type="InterPro" id="IPR011764">
    <property type="entry name" value="Biotin_carboxylation_dom"/>
</dbReference>
<dbReference type="RefSeq" id="WP_185798077.1">
    <property type="nucleotide sequence ID" value="NZ_JACLQD010000003.1"/>
</dbReference>
<comment type="catalytic activity">
    <reaction evidence="13 15">
        <text>N(6)-biotinyl-L-lysyl-[protein] + hydrogencarbonate + ATP = N(6)-carboxybiotinyl-L-lysyl-[protein] + ADP + phosphate + H(+)</text>
        <dbReference type="Rhea" id="RHEA:13501"/>
        <dbReference type="Rhea" id="RHEA-COMP:10505"/>
        <dbReference type="Rhea" id="RHEA-COMP:10506"/>
        <dbReference type="ChEBI" id="CHEBI:15378"/>
        <dbReference type="ChEBI" id="CHEBI:17544"/>
        <dbReference type="ChEBI" id="CHEBI:30616"/>
        <dbReference type="ChEBI" id="CHEBI:43474"/>
        <dbReference type="ChEBI" id="CHEBI:83144"/>
        <dbReference type="ChEBI" id="CHEBI:83145"/>
        <dbReference type="ChEBI" id="CHEBI:456216"/>
        <dbReference type="EC" id="6.3.4.14"/>
    </reaction>
</comment>
<evidence type="ECO:0000256" key="11">
    <source>
        <dbReference type="ARBA" id="ARBA00023267"/>
    </source>
</evidence>
<evidence type="ECO:0000256" key="4">
    <source>
        <dbReference type="ARBA" id="ARBA00013263"/>
    </source>
</evidence>
<keyword evidence="15" id="KW-0276">Fatty acid metabolism</keyword>
<evidence type="ECO:0000256" key="6">
    <source>
        <dbReference type="ARBA" id="ARBA00022598"/>
    </source>
</evidence>
<dbReference type="NCBIfam" id="NF006367">
    <property type="entry name" value="PRK08591.1"/>
    <property type="match status" value="1"/>
</dbReference>
<dbReference type="PANTHER" id="PTHR48095">
    <property type="entry name" value="PYRUVATE CARBOXYLASE SUBUNIT A"/>
    <property type="match status" value="1"/>
</dbReference>
<evidence type="ECO:0000256" key="1">
    <source>
        <dbReference type="ARBA" id="ARBA00003761"/>
    </source>
</evidence>
<dbReference type="EMBL" id="JACLQD010000003">
    <property type="protein sequence ID" value="MBC2836480.1"/>
    <property type="molecule type" value="Genomic_DNA"/>
</dbReference>
<dbReference type="SUPFAM" id="SSF56059">
    <property type="entry name" value="Glutathione synthetase ATP-binding domain-like"/>
    <property type="match status" value="1"/>
</dbReference>
<evidence type="ECO:0000259" key="16">
    <source>
        <dbReference type="PROSITE" id="PS50975"/>
    </source>
</evidence>
<dbReference type="PROSITE" id="PS00867">
    <property type="entry name" value="CPSASE_2"/>
    <property type="match status" value="1"/>
</dbReference>
<dbReference type="FunFam" id="3.30.1490.20:FF:000018">
    <property type="entry name" value="Biotin carboxylase"/>
    <property type="match status" value="1"/>
</dbReference>
<accession>A0A842I9G8</accession>
<dbReference type="SUPFAM" id="SSF52440">
    <property type="entry name" value="PreATP-grasp domain"/>
    <property type="match status" value="1"/>
</dbReference>
<dbReference type="GO" id="GO:0004075">
    <property type="term" value="F:biotin carboxylase activity"/>
    <property type="evidence" value="ECO:0007669"/>
    <property type="project" value="UniProtKB-EC"/>
</dbReference>
<dbReference type="AlphaFoldDB" id="A0A842I9G8"/>
<evidence type="ECO:0000256" key="12">
    <source>
        <dbReference type="ARBA" id="ARBA00033786"/>
    </source>
</evidence>
<dbReference type="NCBIfam" id="NF009471">
    <property type="entry name" value="PRK12833.1"/>
    <property type="match status" value="1"/>
</dbReference>
<dbReference type="Pfam" id="PF00289">
    <property type="entry name" value="Biotin_carb_N"/>
    <property type="match status" value="1"/>
</dbReference>
<evidence type="ECO:0000256" key="7">
    <source>
        <dbReference type="ARBA" id="ARBA00022723"/>
    </source>
</evidence>
<dbReference type="PROSITE" id="PS00866">
    <property type="entry name" value="CPSASE_1"/>
    <property type="match status" value="1"/>
</dbReference>
<evidence type="ECO:0000256" key="5">
    <source>
        <dbReference type="ARBA" id="ARBA00017242"/>
    </source>
</evidence>
<evidence type="ECO:0000256" key="14">
    <source>
        <dbReference type="PROSITE-ProRule" id="PRU00409"/>
    </source>
</evidence>
<evidence type="ECO:0000256" key="2">
    <source>
        <dbReference type="ARBA" id="ARBA00004956"/>
    </source>
</evidence>
<dbReference type="EC" id="6.3.4.14" evidence="4 15"/>
<dbReference type="Gene3D" id="3.30.470.20">
    <property type="entry name" value="ATP-grasp fold, B domain"/>
    <property type="match status" value="1"/>
</dbReference>
<keyword evidence="8 14" id="KW-0547">Nucleotide-binding</keyword>
<evidence type="ECO:0000259" key="17">
    <source>
        <dbReference type="PROSITE" id="PS50979"/>
    </source>
</evidence>
<dbReference type="GO" id="GO:2001295">
    <property type="term" value="P:malonyl-CoA biosynthetic process"/>
    <property type="evidence" value="ECO:0007669"/>
    <property type="project" value="UniProtKB-UniPathway"/>
</dbReference>
<dbReference type="PROSITE" id="PS50979">
    <property type="entry name" value="BC"/>
    <property type="match status" value="1"/>
</dbReference>
<dbReference type="InterPro" id="IPR016185">
    <property type="entry name" value="PreATP-grasp_dom_sf"/>
</dbReference>
<evidence type="ECO:0000313" key="19">
    <source>
        <dbReference type="Proteomes" id="UP000555411"/>
    </source>
</evidence>
<proteinExistence type="predicted"/>
<dbReference type="SMART" id="SM00878">
    <property type="entry name" value="Biotin_carb_C"/>
    <property type="match status" value="1"/>
</dbReference>
<dbReference type="InterPro" id="IPR005479">
    <property type="entry name" value="CPAse_ATP-bd"/>
</dbReference>
<dbReference type="InterPro" id="IPR011761">
    <property type="entry name" value="ATP-grasp"/>
</dbReference>
<comment type="subunit">
    <text evidence="3 15">Acetyl-CoA carboxylase is a heterohexamer of biotin carboxyl carrier protein, biotin carboxylase and the two subunits of carboxyl transferase in a 2:2 complex.</text>
</comment>
<dbReference type="NCBIfam" id="TIGR00514">
    <property type="entry name" value="accC"/>
    <property type="match status" value="1"/>
</dbReference>
<feature type="domain" description="Biotin carboxylation" evidence="17">
    <location>
        <begin position="2"/>
        <end position="447"/>
    </location>
</feature>
<keyword evidence="10" id="KW-0460">Magnesium</keyword>
<evidence type="ECO:0000256" key="8">
    <source>
        <dbReference type="ARBA" id="ARBA00022741"/>
    </source>
</evidence>
<keyword evidence="9 14" id="KW-0067">ATP-binding</keyword>
<dbReference type="UniPathway" id="UPA00655">
    <property type="reaction ID" value="UER00711"/>
</dbReference>
<dbReference type="InterPro" id="IPR011054">
    <property type="entry name" value="Rudment_hybrid_motif"/>
</dbReference>
<name>A0A842I9G8_9RHOB</name>
<evidence type="ECO:0000256" key="10">
    <source>
        <dbReference type="ARBA" id="ARBA00022842"/>
    </source>
</evidence>
<keyword evidence="15" id="KW-0444">Lipid biosynthesis</keyword>
<dbReference type="PROSITE" id="PS50975">
    <property type="entry name" value="ATP_GRASP"/>
    <property type="match status" value="1"/>
</dbReference>
<comment type="function">
    <text evidence="1 15">This protein is a component of the acetyl coenzyme A carboxylase complex; first, biotin carboxylase catalyzes the carboxylation of the carrier protein and then the transcarboxylase transfers the carboxyl group to form malonyl-CoA.</text>
</comment>
<organism evidence="18 19">
    <name type="scientific">Paragemmobacter straminiformis</name>
    <dbReference type="NCBI Taxonomy" id="2045119"/>
    <lineage>
        <taxon>Bacteria</taxon>
        <taxon>Pseudomonadati</taxon>
        <taxon>Pseudomonadota</taxon>
        <taxon>Alphaproteobacteria</taxon>
        <taxon>Rhodobacterales</taxon>
        <taxon>Paracoccaceae</taxon>
        <taxon>Paragemmobacter</taxon>
    </lineage>
</organism>
<dbReference type="Pfam" id="PF02786">
    <property type="entry name" value="CPSase_L_D2"/>
    <property type="match status" value="1"/>
</dbReference>
<protein>
    <recommendedName>
        <fullName evidence="5 15">Biotin carboxylase</fullName>
        <ecNumber evidence="4 15">6.3.4.14</ecNumber>
    </recommendedName>
    <alternativeName>
        <fullName evidence="12 15">Acetyl-coenzyme A carboxylase biotin carboxylase subunit A</fullName>
    </alternativeName>
</protein>
<dbReference type="InterPro" id="IPR004549">
    <property type="entry name" value="Acetyl_CoA_COase_biotin_COase"/>
</dbReference>
<evidence type="ECO:0000256" key="9">
    <source>
        <dbReference type="ARBA" id="ARBA00022840"/>
    </source>
</evidence>
<comment type="caution">
    <text evidence="18">The sequence shown here is derived from an EMBL/GenBank/DDBJ whole genome shotgun (WGS) entry which is preliminary data.</text>
</comment>
<evidence type="ECO:0000256" key="15">
    <source>
        <dbReference type="RuleBase" id="RU365063"/>
    </source>
</evidence>
<dbReference type="InterPro" id="IPR051602">
    <property type="entry name" value="ACC_Biotin_Carboxylase"/>
</dbReference>
<keyword evidence="19" id="KW-1185">Reference proteome</keyword>
<gene>
    <name evidence="18" type="ORF">H7F16_13250</name>
</gene>
<keyword evidence="7" id="KW-0479">Metal-binding</keyword>
<dbReference type="SUPFAM" id="SSF51246">
    <property type="entry name" value="Rudiment single hybrid motif"/>
    <property type="match status" value="1"/>
</dbReference>
<dbReference type="Pfam" id="PF02785">
    <property type="entry name" value="Biotin_carb_C"/>
    <property type="match status" value="1"/>
</dbReference>
<dbReference type="Proteomes" id="UP000555411">
    <property type="component" value="Unassembled WGS sequence"/>
</dbReference>
<dbReference type="GO" id="GO:0006633">
    <property type="term" value="P:fatty acid biosynthetic process"/>
    <property type="evidence" value="ECO:0007669"/>
    <property type="project" value="UniProtKB-KW"/>
</dbReference>
<comment type="pathway">
    <text evidence="2 15">Lipid metabolism; malonyl-CoA biosynthesis; malonyl-CoA from acetyl-CoA: step 1/1.</text>
</comment>
<evidence type="ECO:0000313" key="18">
    <source>
        <dbReference type="EMBL" id="MBC2836480.1"/>
    </source>
</evidence>
<feature type="domain" description="ATP-grasp" evidence="16">
    <location>
        <begin position="121"/>
        <end position="318"/>
    </location>
</feature>
<keyword evidence="15" id="KW-0275">Fatty acid biosynthesis</keyword>
<dbReference type="InterPro" id="IPR005482">
    <property type="entry name" value="Biotin_COase_C"/>
</dbReference>
<sequence length="458" mass="49615">MAIRKLLVANRGEIAVRIIRAAQELGIRTVAVHSLADADSLAVKLADEAVPIGPPAASKSYLKIDAILEAARLTGADAVHPGYGFLAENADFADAVEAAGMVWVGPKGDSIRVMGDKVAARIAAEAAGVPVVPGSDGRIDDPDQARAVALAIGFPVMIKAAAGGGGRGIRIAHDMEEFERLMPQASAEAKAAFGDGGLYMEKVIERARHIEVQVLGDGTRAVHCFERECSLQRRRQKVWEEAPSASLPQAMRERLCASAVALAEAVGYRGAGTLEYLYDDASGAFYFIEMNTRIQVEHPVTEMVTGVDLVREMIRIAGGEPLRYRQEDIRLTGHAIEVRICAEDPSKGFQPAPGTISALRVPGGAGVRFDTMLYQGYTVPPFYDSLLGKLIVWDEDRASAIARMRRALGELAVEGLPTTRPLHMLLARDPEVAQADFHTRWLEPWLERNAHRLEETPE</sequence>
<dbReference type="GO" id="GO:0005524">
    <property type="term" value="F:ATP binding"/>
    <property type="evidence" value="ECO:0007669"/>
    <property type="project" value="UniProtKB-UniRule"/>
</dbReference>
<keyword evidence="6 15" id="KW-0436">Ligase</keyword>
<keyword evidence="11 15" id="KW-0092">Biotin</keyword>
<evidence type="ECO:0000256" key="3">
    <source>
        <dbReference type="ARBA" id="ARBA00011750"/>
    </source>
</evidence>
<evidence type="ECO:0000256" key="13">
    <source>
        <dbReference type="ARBA" id="ARBA00048600"/>
    </source>
</evidence>
<reference evidence="18 19" key="1">
    <citation type="journal article" date="2017" name="Int. J. Syst. Evol. Microbiol.">
        <title>Gemmobacter straminiformis sp. nov., isolated from an artificial fountain.</title>
        <authorList>
            <person name="Kang J.Y."/>
            <person name="Kim M.J."/>
            <person name="Chun J."/>
            <person name="Son K.P."/>
            <person name="Jahng K.Y."/>
        </authorList>
    </citation>
    <scope>NUCLEOTIDE SEQUENCE [LARGE SCALE GENOMIC DNA]</scope>
    <source>
        <strain evidence="18 19">CAM-8</strain>
    </source>
</reference>